<name>A0AAV1L9D8_9NEOP</name>
<accession>A0AAV1L9D8</accession>
<organism evidence="1 2">
    <name type="scientific">Parnassius mnemosyne</name>
    <name type="common">clouded apollo</name>
    <dbReference type="NCBI Taxonomy" id="213953"/>
    <lineage>
        <taxon>Eukaryota</taxon>
        <taxon>Metazoa</taxon>
        <taxon>Ecdysozoa</taxon>
        <taxon>Arthropoda</taxon>
        <taxon>Hexapoda</taxon>
        <taxon>Insecta</taxon>
        <taxon>Pterygota</taxon>
        <taxon>Neoptera</taxon>
        <taxon>Endopterygota</taxon>
        <taxon>Lepidoptera</taxon>
        <taxon>Glossata</taxon>
        <taxon>Ditrysia</taxon>
        <taxon>Papilionoidea</taxon>
        <taxon>Papilionidae</taxon>
        <taxon>Parnassiinae</taxon>
        <taxon>Parnassini</taxon>
        <taxon>Parnassius</taxon>
        <taxon>Driopa</taxon>
    </lineage>
</organism>
<sequence length="184" mass="20035">MRVLWKIEMWCRRQAAAAILPLLLVGWLTGESSEALTTFGKSNTQAPKEIVPTAPPARPCSRQAECAGITSSSCVRTHYDSVTRCLCGDNSPPLNGQCEAQSKVLYHVCSNSDECNDGLICGSPNITSNAPSHLRVLTPQDKICLCDAESGYREREYTCSDADILKTSIIAIVIVTGLRKILIY</sequence>
<dbReference type="AlphaFoldDB" id="A0AAV1L9D8"/>
<protein>
    <submittedName>
        <fullName evidence="1">Uncharacterized protein</fullName>
    </submittedName>
</protein>
<gene>
    <name evidence="1" type="ORF">PARMNEM_LOCUS12120</name>
</gene>
<comment type="caution">
    <text evidence="1">The sequence shown here is derived from an EMBL/GenBank/DDBJ whole genome shotgun (WGS) entry which is preliminary data.</text>
</comment>
<dbReference type="Proteomes" id="UP001314205">
    <property type="component" value="Unassembled WGS sequence"/>
</dbReference>
<keyword evidence="2" id="KW-1185">Reference proteome</keyword>
<proteinExistence type="predicted"/>
<evidence type="ECO:0000313" key="2">
    <source>
        <dbReference type="Proteomes" id="UP001314205"/>
    </source>
</evidence>
<reference evidence="1 2" key="1">
    <citation type="submission" date="2023-11" db="EMBL/GenBank/DDBJ databases">
        <authorList>
            <person name="Hedman E."/>
            <person name="Englund M."/>
            <person name="Stromberg M."/>
            <person name="Nyberg Akerstrom W."/>
            <person name="Nylinder S."/>
            <person name="Jareborg N."/>
            <person name="Kallberg Y."/>
            <person name="Kronander E."/>
        </authorList>
    </citation>
    <scope>NUCLEOTIDE SEQUENCE [LARGE SCALE GENOMIC DNA]</scope>
</reference>
<dbReference type="EMBL" id="CAVLGL010000087">
    <property type="protein sequence ID" value="CAK1592061.1"/>
    <property type="molecule type" value="Genomic_DNA"/>
</dbReference>
<evidence type="ECO:0000313" key="1">
    <source>
        <dbReference type="EMBL" id="CAK1592061.1"/>
    </source>
</evidence>